<dbReference type="SUPFAM" id="SSF48371">
    <property type="entry name" value="ARM repeat"/>
    <property type="match status" value="1"/>
</dbReference>
<sequence length="180" mass="20242">MTHPDYMFSEMDMQASQALVDHFHSLDDGGKQCFLRGFQQPLDQSLATFMLSVVSSDQDDDVRIEAAKILGLYRGDYDDAFIRSALIQLINAGDSEDDSLIVNCIHSLALLDLGADEINFALSIIEQERYVLFQSAAFSLLEQNRRLPAARAALERLVDNRNYGKAARRALDRVQLEDKP</sequence>
<dbReference type="RefSeq" id="WP_093507151.1">
    <property type="nucleotide sequence ID" value="NZ_BSSG01000012.1"/>
</dbReference>
<reference evidence="2" key="1">
    <citation type="submission" date="2016-10" db="EMBL/GenBank/DDBJ databases">
        <authorList>
            <person name="Varghese N."/>
            <person name="Submissions S."/>
        </authorList>
    </citation>
    <scope>NUCLEOTIDE SEQUENCE [LARGE SCALE GENOMIC DNA]</scope>
    <source>
        <strain evidence="2">JCM 2783</strain>
    </source>
</reference>
<proteinExistence type="predicted"/>
<evidence type="ECO:0000313" key="1">
    <source>
        <dbReference type="EMBL" id="SFE23648.1"/>
    </source>
</evidence>
<dbReference type="InterPro" id="IPR011989">
    <property type="entry name" value="ARM-like"/>
</dbReference>
<evidence type="ECO:0008006" key="3">
    <source>
        <dbReference type="Google" id="ProtNLM"/>
    </source>
</evidence>
<keyword evidence="2" id="KW-1185">Reference proteome</keyword>
<evidence type="ECO:0000313" key="2">
    <source>
        <dbReference type="Proteomes" id="UP000243950"/>
    </source>
</evidence>
<accession>A0A1I1YXD0</accession>
<gene>
    <name evidence="1" type="ORF">SAMN05216372_11286</name>
</gene>
<name>A0A1I1YXD0_PSEOC</name>
<dbReference type="EMBL" id="FOMO01000012">
    <property type="protein sequence ID" value="SFE23648.1"/>
    <property type="molecule type" value="Genomic_DNA"/>
</dbReference>
<dbReference type="Gene3D" id="1.25.10.10">
    <property type="entry name" value="Leucine-rich Repeat Variant"/>
    <property type="match status" value="1"/>
</dbReference>
<dbReference type="Proteomes" id="UP000243950">
    <property type="component" value="Unassembled WGS sequence"/>
</dbReference>
<dbReference type="AlphaFoldDB" id="A0A1I1YXD0"/>
<protein>
    <recommendedName>
        <fullName evidence="3">HEAT repeat-containing protein</fullName>
    </recommendedName>
</protein>
<dbReference type="InterPro" id="IPR016024">
    <property type="entry name" value="ARM-type_fold"/>
</dbReference>
<organism evidence="1 2">
    <name type="scientific">Pseudomonas straminea</name>
    <dbReference type="NCBI Taxonomy" id="47882"/>
    <lineage>
        <taxon>Bacteria</taxon>
        <taxon>Pseudomonadati</taxon>
        <taxon>Pseudomonadota</taxon>
        <taxon>Gammaproteobacteria</taxon>
        <taxon>Pseudomonadales</taxon>
        <taxon>Pseudomonadaceae</taxon>
        <taxon>Phytopseudomonas</taxon>
    </lineage>
</organism>